<organism evidence="1 2">
    <name type="scientific">Trichinella zimbabwensis</name>
    <dbReference type="NCBI Taxonomy" id="268475"/>
    <lineage>
        <taxon>Eukaryota</taxon>
        <taxon>Metazoa</taxon>
        <taxon>Ecdysozoa</taxon>
        <taxon>Nematoda</taxon>
        <taxon>Enoplea</taxon>
        <taxon>Dorylaimia</taxon>
        <taxon>Trichinellida</taxon>
        <taxon>Trichinellidae</taxon>
        <taxon>Trichinella</taxon>
    </lineage>
</organism>
<gene>
    <name evidence="1" type="ORF">T11_3025</name>
</gene>
<accession>A0A0V1GF18</accession>
<dbReference type="AlphaFoldDB" id="A0A0V1GF18"/>
<comment type="caution">
    <text evidence="1">The sequence shown here is derived from an EMBL/GenBank/DDBJ whole genome shotgun (WGS) entry which is preliminary data.</text>
</comment>
<feature type="non-terminal residue" evidence="1">
    <location>
        <position position="115"/>
    </location>
</feature>
<proteinExistence type="predicted"/>
<keyword evidence="2" id="KW-1185">Reference proteome</keyword>
<feature type="non-terminal residue" evidence="1">
    <location>
        <position position="1"/>
    </location>
</feature>
<name>A0A0V1GF18_9BILA</name>
<dbReference type="EMBL" id="JYDP01002552">
    <property type="protein sequence ID" value="KRY96764.1"/>
    <property type="molecule type" value="Genomic_DNA"/>
</dbReference>
<dbReference type="Proteomes" id="UP000055024">
    <property type="component" value="Unassembled WGS sequence"/>
</dbReference>
<protein>
    <submittedName>
        <fullName evidence="1">Uncharacterized protein</fullName>
    </submittedName>
</protein>
<sequence length="115" mass="12506">FWLVLDGAATDGGSVADFRFGARTKGDVRFHLQQLHLIIFCSLSKLLASSRFWLVLDGAATDGGSVADFRFGARTKGDVRFHLQQLLLIIFCSLSKLLASSRFWLVLDGAATDGG</sequence>
<reference evidence="1 2" key="1">
    <citation type="submission" date="2015-01" db="EMBL/GenBank/DDBJ databases">
        <title>Evolution of Trichinella species and genotypes.</title>
        <authorList>
            <person name="Korhonen P.K."/>
            <person name="Edoardo P."/>
            <person name="Giuseppe L.R."/>
            <person name="Gasser R.B."/>
        </authorList>
    </citation>
    <scope>NUCLEOTIDE SEQUENCE [LARGE SCALE GENOMIC DNA]</scope>
    <source>
        <strain evidence="1">ISS1029</strain>
    </source>
</reference>
<evidence type="ECO:0000313" key="2">
    <source>
        <dbReference type="Proteomes" id="UP000055024"/>
    </source>
</evidence>
<evidence type="ECO:0000313" key="1">
    <source>
        <dbReference type="EMBL" id="KRY96764.1"/>
    </source>
</evidence>